<dbReference type="Proteomes" id="UP000006671">
    <property type="component" value="Unassembled WGS sequence"/>
</dbReference>
<dbReference type="GeneID" id="8852467"/>
<gene>
    <name evidence="2" type="ORF">NAEGRDRAFT_63310</name>
</gene>
<evidence type="ECO:0000313" key="3">
    <source>
        <dbReference type="Proteomes" id="UP000006671"/>
    </source>
</evidence>
<dbReference type="Gene3D" id="3.40.190.10">
    <property type="entry name" value="Periplasmic binding protein-like II"/>
    <property type="match status" value="2"/>
</dbReference>
<dbReference type="AlphaFoldDB" id="D2V3C5"/>
<dbReference type="VEuPathDB" id="AmoebaDB:NAEGRDRAFT_63310"/>
<dbReference type="InParanoid" id="D2V3C5"/>
<dbReference type="KEGG" id="ngr:NAEGRDRAFT_63310"/>
<reference evidence="2 3" key="1">
    <citation type="journal article" date="2010" name="Cell">
        <title>The genome of Naegleria gruberi illuminates early eukaryotic versatility.</title>
        <authorList>
            <person name="Fritz-Laylin L.K."/>
            <person name="Prochnik S.E."/>
            <person name="Ginger M.L."/>
            <person name="Dacks J.B."/>
            <person name="Carpenter M.L."/>
            <person name="Field M.C."/>
            <person name="Kuo A."/>
            <person name="Paredez A."/>
            <person name="Chapman J."/>
            <person name="Pham J."/>
            <person name="Shu S."/>
            <person name="Neupane R."/>
            <person name="Cipriano M."/>
            <person name="Mancuso J."/>
            <person name="Tu H."/>
            <person name="Salamov A."/>
            <person name="Lindquist E."/>
            <person name="Shapiro H."/>
            <person name="Lucas S."/>
            <person name="Grigoriev I.V."/>
            <person name="Cande W.Z."/>
            <person name="Fulton C."/>
            <person name="Rokhsar D.S."/>
            <person name="Dawson S.C."/>
        </authorList>
    </citation>
    <scope>NUCLEOTIDE SEQUENCE [LARGE SCALE GENOMIC DNA]</scope>
    <source>
        <strain evidence="2 3">NEG-M</strain>
    </source>
</reference>
<sequence>MTAAFDAAVQEVVSDNDFQQTYSNLMLFPVPICSTSKPVWPSTNPFASRSNIRLCFELGTQDPWLTIKRTVGQYIIKKINAKYSTNYAASFTQYNTSSLGYFNTLRKLVDDGECDIITSNATPLPERTTVAHFQCNYGTGSNGFLRSLRNQSISITDINQFNSPDMIVGAYEGTVYSTYVKTYLPKATYVQFSSAASSYQGVLDQSVHAIIGDAIQYRNWMSLNGNSCKGCSVSLFGDSYGFATFTAFNSTSAGVSYQVVSNNVGMLAILISLIISFIF</sequence>
<dbReference type="SUPFAM" id="SSF53850">
    <property type="entry name" value="Periplasmic binding protein-like II"/>
    <property type="match status" value="1"/>
</dbReference>
<dbReference type="EMBL" id="GG738850">
    <property type="protein sequence ID" value="EFC48748.1"/>
    <property type="molecule type" value="Genomic_DNA"/>
</dbReference>
<keyword evidence="1" id="KW-0812">Transmembrane</keyword>
<proteinExistence type="predicted"/>
<keyword evidence="1" id="KW-0472">Membrane</keyword>
<accession>D2V3C5</accession>
<protein>
    <submittedName>
        <fullName evidence="2">Predicted protein</fullName>
    </submittedName>
</protein>
<name>D2V3C5_NAEGR</name>
<dbReference type="RefSeq" id="XP_002681492.1">
    <property type="nucleotide sequence ID" value="XM_002681446.1"/>
</dbReference>
<evidence type="ECO:0000313" key="2">
    <source>
        <dbReference type="EMBL" id="EFC48748.1"/>
    </source>
</evidence>
<organism evidence="3">
    <name type="scientific">Naegleria gruberi</name>
    <name type="common">Amoeba</name>
    <dbReference type="NCBI Taxonomy" id="5762"/>
    <lineage>
        <taxon>Eukaryota</taxon>
        <taxon>Discoba</taxon>
        <taxon>Heterolobosea</taxon>
        <taxon>Tetramitia</taxon>
        <taxon>Eutetramitia</taxon>
        <taxon>Vahlkampfiidae</taxon>
        <taxon>Naegleria</taxon>
    </lineage>
</organism>
<keyword evidence="3" id="KW-1185">Reference proteome</keyword>
<keyword evidence="1" id="KW-1133">Transmembrane helix</keyword>
<feature type="transmembrane region" description="Helical" evidence="1">
    <location>
        <begin position="259"/>
        <end position="278"/>
    </location>
</feature>
<evidence type="ECO:0000256" key="1">
    <source>
        <dbReference type="SAM" id="Phobius"/>
    </source>
</evidence>